<dbReference type="InterPro" id="IPR031350">
    <property type="entry name" value="Goodbye_dom"/>
</dbReference>
<dbReference type="AlphaFoldDB" id="A0A4Y9YXE3"/>
<feature type="domain" description="Fungal STAND N-terminal Goodbye" evidence="2">
    <location>
        <begin position="143"/>
        <end position="272"/>
    </location>
</feature>
<dbReference type="Pfam" id="PF17109">
    <property type="entry name" value="Goodbye"/>
    <property type="match status" value="1"/>
</dbReference>
<accession>A0A4Y9YXE3</accession>
<protein>
    <recommendedName>
        <fullName evidence="2">Fungal STAND N-terminal Goodbye domain-containing protein</fullName>
    </recommendedName>
</protein>
<dbReference type="OrthoDB" id="7464126at2759"/>
<proteinExistence type="predicted"/>
<feature type="region of interest" description="Disordered" evidence="1">
    <location>
        <begin position="1"/>
        <end position="20"/>
    </location>
</feature>
<evidence type="ECO:0000313" key="4">
    <source>
        <dbReference type="Proteomes" id="UP000298327"/>
    </source>
</evidence>
<keyword evidence="4" id="KW-1185">Reference proteome</keyword>
<reference evidence="3 4" key="1">
    <citation type="submission" date="2019-02" db="EMBL/GenBank/DDBJ databases">
        <title>Genome sequencing of the rare red list fungi Dentipellis fragilis.</title>
        <authorList>
            <person name="Buettner E."/>
            <person name="Kellner H."/>
        </authorList>
    </citation>
    <scope>NUCLEOTIDE SEQUENCE [LARGE SCALE GENOMIC DNA]</scope>
    <source>
        <strain evidence="3 4">DSM 105465</strain>
    </source>
</reference>
<dbReference type="Proteomes" id="UP000298327">
    <property type="component" value="Unassembled WGS sequence"/>
</dbReference>
<organism evidence="3 4">
    <name type="scientific">Dentipellis fragilis</name>
    <dbReference type="NCBI Taxonomy" id="205917"/>
    <lineage>
        <taxon>Eukaryota</taxon>
        <taxon>Fungi</taxon>
        <taxon>Dikarya</taxon>
        <taxon>Basidiomycota</taxon>
        <taxon>Agaricomycotina</taxon>
        <taxon>Agaricomycetes</taxon>
        <taxon>Russulales</taxon>
        <taxon>Hericiaceae</taxon>
        <taxon>Dentipellis</taxon>
    </lineage>
</organism>
<sequence length="353" mass="39945">MSRYLRRPGGEVRWPTGSSIPSHLTACNASSEHPGRVSIGTRSRSDQRNFCTLVIRRSDDRRSNPRRKYDYLSNKAEDPAADAGHTAARLGITFLSSHHSPLRYRISAERPPIMEDIPDNFKHFPPCSIAITHNPDPQFAAIWNAAIRRYQADTGLDLSMVSRRSDSPIESADELWELVDSEQSKFEEYRSRGQSIRACLKPVLDNIELVSERVADKTVYTEAVVVHVYPWQPGEDVFKAIKLLFDIAAHDSAHYEIIIGVFQRIRRCLDQCTAQRGSAVPRNLGKRLVEVLALVLVIVGLVTKQMMPTKFSLKLFVQSHLKKKVERDDVQDALGQLEYLTNKEGSVLPEDIQ</sequence>
<dbReference type="EMBL" id="SEOQ01000249">
    <property type="protein sequence ID" value="TFY66420.1"/>
    <property type="molecule type" value="Genomic_DNA"/>
</dbReference>
<evidence type="ECO:0000259" key="2">
    <source>
        <dbReference type="Pfam" id="PF17109"/>
    </source>
</evidence>
<evidence type="ECO:0000256" key="1">
    <source>
        <dbReference type="SAM" id="MobiDB-lite"/>
    </source>
</evidence>
<name>A0A4Y9YXE3_9AGAM</name>
<gene>
    <name evidence="3" type="ORF">EVG20_g4671</name>
</gene>
<evidence type="ECO:0000313" key="3">
    <source>
        <dbReference type="EMBL" id="TFY66420.1"/>
    </source>
</evidence>
<comment type="caution">
    <text evidence="3">The sequence shown here is derived from an EMBL/GenBank/DDBJ whole genome shotgun (WGS) entry which is preliminary data.</text>
</comment>